<dbReference type="HOGENOM" id="CLU_2262960_0_0_1"/>
<evidence type="ECO:0000313" key="1">
    <source>
        <dbReference type="EMBL" id="EEH10421.1"/>
    </source>
</evidence>
<name>C0NDX3_AJECG</name>
<dbReference type="Proteomes" id="UP000001631">
    <property type="component" value="Unassembled WGS sequence"/>
</dbReference>
<reference evidence="1" key="1">
    <citation type="submission" date="2009-02" db="EMBL/GenBank/DDBJ databases">
        <title>The Genome Sequence of Ajellomyces capsulatus strain G186AR.</title>
        <authorList>
            <consortium name="The Broad Institute Genome Sequencing Platform"/>
            <person name="Champion M."/>
            <person name="Cuomo C."/>
            <person name="Ma L.-J."/>
            <person name="Henn M.R."/>
            <person name="Sil A."/>
            <person name="Goldman B."/>
            <person name="Young S.K."/>
            <person name="Kodira C.D."/>
            <person name="Zeng Q."/>
            <person name="Koehrsen M."/>
            <person name="Alvarado L."/>
            <person name="Berlin A."/>
            <person name="Borenstein D."/>
            <person name="Chen Z."/>
            <person name="Engels R."/>
            <person name="Freedman E."/>
            <person name="Gellesch M."/>
            <person name="Goldberg J."/>
            <person name="Griggs A."/>
            <person name="Gujja S."/>
            <person name="Heiman D."/>
            <person name="Hepburn T."/>
            <person name="Howarth C."/>
            <person name="Jen D."/>
            <person name="Larson L."/>
            <person name="Lewis B."/>
            <person name="Mehta T."/>
            <person name="Park D."/>
            <person name="Pearson M."/>
            <person name="Roberts A."/>
            <person name="Saif S."/>
            <person name="Shea T."/>
            <person name="Shenoy N."/>
            <person name="Sisk P."/>
            <person name="Stolte C."/>
            <person name="Sykes S."/>
            <person name="Walk T."/>
            <person name="White J."/>
            <person name="Yandava C."/>
            <person name="Klein B."/>
            <person name="McEwen J.G."/>
            <person name="Puccia R."/>
            <person name="Goldman G.H."/>
            <person name="Felipe M.S."/>
            <person name="Nino-Vega G."/>
            <person name="San-Blas G."/>
            <person name="Taylor J."/>
            <person name="Mendoza L."/>
            <person name="Galagan J."/>
            <person name="Nusbaum C."/>
            <person name="Birren B."/>
        </authorList>
    </citation>
    <scope>NUCLEOTIDE SEQUENCE</scope>
    <source>
        <strain evidence="1">G186AR</strain>
    </source>
</reference>
<dbReference type="EMBL" id="GG663364">
    <property type="protein sequence ID" value="EEH10421.1"/>
    <property type="molecule type" value="Genomic_DNA"/>
</dbReference>
<dbReference type="RefSeq" id="XP_045290901.1">
    <property type="nucleotide sequence ID" value="XM_045429115.1"/>
</dbReference>
<accession>C0NDX3</accession>
<proteinExistence type="predicted"/>
<dbReference type="InParanoid" id="C0NDX3"/>
<gene>
    <name evidence="1" type="ORF">HCBG_02066</name>
</gene>
<evidence type="ECO:0000313" key="2">
    <source>
        <dbReference type="Proteomes" id="UP000001631"/>
    </source>
</evidence>
<sequence length="103" mass="11152">MANSTCTSLRPIMTVYPCGMKEAASGFSYQPTDETCVNPIKVFPVKAPYEERLKLVPSPGLCSRRKFNIQISSSGSSMAFEGKMVVISTSGEARVTVPVAWAQ</sequence>
<dbReference type="AlphaFoldDB" id="C0NDX3"/>
<organism evidence="1 2">
    <name type="scientific">Ajellomyces capsulatus (strain G186AR / H82 / ATCC MYA-2454 / RMSCC 2432)</name>
    <name type="common">Darling's disease fungus</name>
    <name type="synonym">Histoplasma capsulatum</name>
    <dbReference type="NCBI Taxonomy" id="447093"/>
    <lineage>
        <taxon>Eukaryota</taxon>
        <taxon>Fungi</taxon>
        <taxon>Dikarya</taxon>
        <taxon>Ascomycota</taxon>
        <taxon>Pezizomycotina</taxon>
        <taxon>Eurotiomycetes</taxon>
        <taxon>Eurotiomycetidae</taxon>
        <taxon>Onygenales</taxon>
        <taxon>Ajellomycetaceae</taxon>
        <taxon>Histoplasma</taxon>
    </lineage>
</organism>
<dbReference type="GeneID" id="69035082"/>
<protein>
    <submittedName>
        <fullName evidence="1">Uncharacterized protein</fullName>
    </submittedName>
</protein>
<keyword evidence="2" id="KW-1185">Reference proteome</keyword>